<dbReference type="EMBL" id="LJHD01000103">
    <property type="protein sequence ID" value="ONI44582.1"/>
    <property type="molecule type" value="Genomic_DNA"/>
</dbReference>
<organism evidence="1 2">
    <name type="scientific">Candidatus Epulonipiscium fishelsonii</name>
    <dbReference type="NCBI Taxonomy" id="77094"/>
    <lineage>
        <taxon>Bacteria</taxon>
        <taxon>Bacillati</taxon>
        <taxon>Bacillota</taxon>
        <taxon>Clostridia</taxon>
        <taxon>Lachnospirales</taxon>
        <taxon>Lachnospiraceae</taxon>
        <taxon>Candidatus Epulonipiscium</taxon>
    </lineage>
</organism>
<protein>
    <submittedName>
        <fullName evidence="1">Uncharacterized protein</fullName>
    </submittedName>
</protein>
<evidence type="ECO:0000313" key="2">
    <source>
        <dbReference type="Proteomes" id="UP000188637"/>
    </source>
</evidence>
<gene>
    <name evidence="1" type="ORF">AN640_05410</name>
</gene>
<evidence type="ECO:0000313" key="1">
    <source>
        <dbReference type="EMBL" id="ONI44582.1"/>
    </source>
</evidence>
<name>A0ACC8XIH0_9FIRM</name>
<comment type="caution">
    <text evidence="1">The sequence shown here is derived from an EMBL/GenBank/DDBJ whole genome shotgun (WGS) entry which is preliminary data.</text>
</comment>
<proteinExistence type="predicted"/>
<keyword evidence="2" id="KW-1185">Reference proteome</keyword>
<sequence length="70" mass="8409">MQEVIKKANKSISKFDIMDWSIFKTCMILFGTIIGCTFSEECNRFRQIIFIIWIVCFHYLMFKIYLAPDK</sequence>
<accession>A0ACC8XIH0</accession>
<reference evidence="1" key="1">
    <citation type="submission" date="2016-08" db="EMBL/GenBank/DDBJ databases">
        <authorList>
            <person name="Ngugi D.K."/>
            <person name="Miyake S."/>
            <person name="Stingl U."/>
        </authorList>
    </citation>
    <scope>NUCLEOTIDE SEQUENCE</scope>
    <source>
        <strain evidence="1">SCG-D08WGA-EpuloA1</strain>
    </source>
</reference>
<dbReference type="Proteomes" id="UP000188637">
    <property type="component" value="Unassembled WGS sequence"/>
</dbReference>